<evidence type="ECO:0000313" key="3">
    <source>
        <dbReference type="WBParaSite" id="ACRNAN_scaffold7046.g26119.t1"/>
    </source>
</evidence>
<dbReference type="AlphaFoldDB" id="A0A914EDH6"/>
<evidence type="ECO:0000313" key="2">
    <source>
        <dbReference type="Proteomes" id="UP000887540"/>
    </source>
</evidence>
<organism evidence="2 3">
    <name type="scientific">Acrobeloides nanus</name>
    <dbReference type="NCBI Taxonomy" id="290746"/>
    <lineage>
        <taxon>Eukaryota</taxon>
        <taxon>Metazoa</taxon>
        <taxon>Ecdysozoa</taxon>
        <taxon>Nematoda</taxon>
        <taxon>Chromadorea</taxon>
        <taxon>Rhabditida</taxon>
        <taxon>Tylenchina</taxon>
        <taxon>Cephalobomorpha</taxon>
        <taxon>Cephaloboidea</taxon>
        <taxon>Cephalobidae</taxon>
        <taxon>Acrobeloides</taxon>
    </lineage>
</organism>
<dbReference type="Proteomes" id="UP000887540">
    <property type="component" value="Unplaced"/>
</dbReference>
<evidence type="ECO:0000259" key="1">
    <source>
        <dbReference type="Pfam" id="PF16087"/>
    </source>
</evidence>
<dbReference type="InterPro" id="IPR032135">
    <property type="entry name" value="DUF4817"/>
</dbReference>
<protein>
    <submittedName>
        <fullName evidence="3">DUF4817 domain-containing protein</fullName>
    </submittedName>
</protein>
<keyword evidence="2" id="KW-1185">Reference proteome</keyword>
<name>A0A914EDH6_9BILA</name>
<dbReference type="Pfam" id="PF16087">
    <property type="entry name" value="DUF4817"/>
    <property type="match status" value="1"/>
</dbReference>
<feature type="domain" description="DUF4817" evidence="1">
    <location>
        <begin position="4"/>
        <end position="58"/>
    </location>
</feature>
<accession>A0A914EDH6</accession>
<reference evidence="3" key="1">
    <citation type="submission" date="2022-11" db="UniProtKB">
        <authorList>
            <consortium name="WormBaseParasite"/>
        </authorList>
    </citation>
    <scope>IDENTIFICATION</scope>
</reference>
<sequence>MDYTVQQKVWTVIWYGMHGQPKKVQIEYRKKFGRHAKTPTRHAIHNWWQKIFETGSVNKRPKTKTK</sequence>
<proteinExistence type="predicted"/>
<dbReference type="WBParaSite" id="ACRNAN_scaffold7046.g26119.t1">
    <property type="protein sequence ID" value="ACRNAN_scaffold7046.g26119.t1"/>
    <property type="gene ID" value="ACRNAN_scaffold7046.g26119"/>
</dbReference>